<sequence>MVHNVPEHVAAGARDHLGRAPCGLLGSLYSGKPHGAEYAPRDVAGMLRMSLAERPDSYRDLTPHSRPTWGVGTKASQTW</sequence>
<dbReference type="Proteomes" id="UP001341281">
    <property type="component" value="Chromosome 08"/>
</dbReference>
<proteinExistence type="predicted"/>
<protein>
    <submittedName>
        <fullName evidence="2">Uncharacterized protein</fullName>
    </submittedName>
</protein>
<evidence type="ECO:0000313" key="2">
    <source>
        <dbReference type="EMBL" id="WVZ89344.1"/>
    </source>
</evidence>
<gene>
    <name evidence="2" type="ORF">U9M48_035765</name>
</gene>
<reference evidence="2 3" key="1">
    <citation type="submission" date="2024-02" db="EMBL/GenBank/DDBJ databases">
        <title>High-quality chromosome-scale genome assembly of Pensacola bahiagrass (Paspalum notatum Flugge var. saurae).</title>
        <authorList>
            <person name="Vega J.M."/>
            <person name="Podio M."/>
            <person name="Orjuela J."/>
            <person name="Siena L.A."/>
            <person name="Pessino S.C."/>
            <person name="Combes M.C."/>
            <person name="Mariac C."/>
            <person name="Albertini E."/>
            <person name="Pupilli F."/>
            <person name="Ortiz J.P.A."/>
            <person name="Leblanc O."/>
        </authorList>
    </citation>
    <scope>NUCLEOTIDE SEQUENCE [LARGE SCALE GENOMIC DNA]</scope>
    <source>
        <strain evidence="2">R1</strain>
        <tissue evidence="2">Leaf</tissue>
    </source>
</reference>
<accession>A0AAQ3UDA4</accession>
<name>A0AAQ3UDA4_PASNO</name>
<dbReference type="EMBL" id="CP144752">
    <property type="protein sequence ID" value="WVZ89344.1"/>
    <property type="molecule type" value="Genomic_DNA"/>
</dbReference>
<dbReference type="AlphaFoldDB" id="A0AAQ3UDA4"/>
<evidence type="ECO:0000256" key="1">
    <source>
        <dbReference type="SAM" id="MobiDB-lite"/>
    </source>
</evidence>
<organism evidence="2 3">
    <name type="scientific">Paspalum notatum var. saurae</name>
    <dbReference type="NCBI Taxonomy" id="547442"/>
    <lineage>
        <taxon>Eukaryota</taxon>
        <taxon>Viridiplantae</taxon>
        <taxon>Streptophyta</taxon>
        <taxon>Embryophyta</taxon>
        <taxon>Tracheophyta</taxon>
        <taxon>Spermatophyta</taxon>
        <taxon>Magnoliopsida</taxon>
        <taxon>Liliopsida</taxon>
        <taxon>Poales</taxon>
        <taxon>Poaceae</taxon>
        <taxon>PACMAD clade</taxon>
        <taxon>Panicoideae</taxon>
        <taxon>Andropogonodae</taxon>
        <taxon>Paspaleae</taxon>
        <taxon>Paspalinae</taxon>
        <taxon>Paspalum</taxon>
    </lineage>
</organism>
<feature type="region of interest" description="Disordered" evidence="1">
    <location>
        <begin position="57"/>
        <end position="79"/>
    </location>
</feature>
<keyword evidence="3" id="KW-1185">Reference proteome</keyword>
<evidence type="ECO:0000313" key="3">
    <source>
        <dbReference type="Proteomes" id="UP001341281"/>
    </source>
</evidence>